<comment type="caution">
    <text evidence="1">The sequence shown here is derived from an EMBL/GenBank/DDBJ whole genome shotgun (WGS) entry which is preliminary data.</text>
</comment>
<organism evidence="1 2">
    <name type="scientific">Saccharopolyspora dendranthemae</name>
    <dbReference type="NCBI Taxonomy" id="1181886"/>
    <lineage>
        <taxon>Bacteria</taxon>
        <taxon>Bacillati</taxon>
        <taxon>Actinomycetota</taxon>
        <taxon>Actinomycetes</taxon>
        <taxon>Pseudonocardiales</taxon>
        <taxon>Pseudonocardiaceae</taxon>
        <taxon>Saccharopolyspora</taxon>
    </lineage>
</organism>
<keyword evidence="2" id="KW-1185">Reference proteome</keyword>
<accession>A0A561V9R5</accession>
<evidence type="ECO:0000313" key="1">
    <source>
        <dbReference type="EMBL" id="TWG08365.1"/>
    </source>
</evidence>
<dbReference type="AlphaFoldDB" id="A0A561V9R5"/>
<name>A0A561V9R5_9PSEU</name>
<evidence type="ECO:0008006" key="3">
    <source>
        <dbReference type="Google" id="ProtNLM"/>
    </source>
</evidence>
<proteinExistence type="predicted"/>
<reference evidence="1 2" key="1">
    <citation type="submission" date="2019-06" db="EMBL/GenBank/DDBJ databases">
        <title>Sequencing the genomes of 1000 actinobacteria strains.</title>
        <authorList>
            <person name="Klenk H.-P."/>
        </authorList>
    </citation>
    <scope>NUCLEOTIDE SEQUENCE [LARGE SCALE GENOMIC DNA]</scope>
    <source>
        <strain evidence="1 2">DSM 46699</strain>
    </source>
</reference>
<evidence type="ECO:0000313" key="2">
    <source>
        <dbReference type="Proteomes" id="UP000316184"/>
    </source>
</evidence>
<protein>
    <recommendedName>
        <fullName evidence="3">Lasso RiPP family leader peptide-containing protein</fullName>
    </recommendedName>
</protein>
<sequence>MENYETPEIMELGSFGEETGLYGIRNAEEINWHFDTWS</sequence>
<gene>
    <name evidence="1" type="ORF">FHU35_11984</name>
</gene>
<dbReference type="Proteomes" id="UP000316184">
    <property type="component" value="Unassembled WGS sequence"/>
</dbReference>
<dbReference type="EMBL" id="VIWX01000001">
    <property type="protein sequence ID" value="TWG08365.1"/>
    <property type="molecule type" value="Genomic_DNA"/>
</dbReference>